<accession>A0A6J6QIP6</accession>
<dbReference type="Pfam" id="PF01494">
    <property type="entry name" value="FAD_binding_3"/>
    <property type="match status" value="1"/>
</dbReference>
<dbReference type="InterPro" id="IPR036188">
    <property type="entry name" value="FAD/NAD-bd_sf"/>
</dbReference>
<feature type="domain" description="FAD-binding" evidence="2">
    <location>
        <begin position="14"/>
        <end position="328"/>
    </location>
</feature>
<dbReference type="SUPFAM" id="SSF51905">
    <property type="entry name" value="FAD/NAD(P)-binding domain"/>
    <property type="match status" value="1"/>
</dbReference>
<evidence type="ECO:0000313" key="3">
    <source>
        <dbReference type="EMBL" id="CAB4711197.1"/>
    </source>
</evidence>
<dbReference type="GO" id="GO:0071949">
    <property type="term" value="F:FAD binding"/>
    <property type="evidence" value="ECO:0007669"/>
    <property type="project" value="InterPro"/>
</dbReference>
<keyword evidence="1" id="KW-0560">Oxidoreductase</keyword>
<dbReference type="PRINTS" id="PR00420">
    <property type="entry name" value="RNGMNOXGNASE"/>
</dbReference>
<dbReference type="GO" id="GO:0016491">
    <property type="term" value="F:oxidoreductase activity"/>
    <property type="evidence" value="ECO:0007669"/>
    <property type="project" value="UniProtKB-KW"/>
</dbReference>
<dbReference type="InterPro" id="IPR050631">
    <property type="entry name" value="PheA/TfdB_FAD_monoxygenase"/>
</dbReference>
<dbReference type="InterPro" id="IPR002938">
    <property type="entry name" value="FAD-bd"/>
</dbReference>
<gene>
    <name evidence="3" type="ORF">UFOPK2423_01737</name>
</gene>
<evidence type="ECO:0000256" key="1">
    <source>
        <dbReference type="ARBA" id="ARBA00023002"/>
    </source>
</evidence>
<proteinExistence type="predicted"/>
<dbReference type="Gene3D" id="3.50.50.60">
    <property type="entry name" value="FAD/NAD(P)-binding domain"/>
    <property type="match status" value="2"/>
</dbReference>
<evidence type="ECO:0000259" key="2">
    <source>
        <dbReference type="Pfam" id="PF01494"/>
    </source>
</evidence>
<dbReference type="PANTHER" id="PTHR43476">
    <property type="entry name" value="3-(3-HYDROXY-PHENYL)PROPIONATE/3-HYDROXYCINNAMIC ACID HYDROXYLASE"/>
    <property type="match status" value="1"/>
</dbReference>
<organism evidence="3">
    <name type="scientific">freshwater metagenome</name>
    <dbReference type="NCBI Taxonomy" id="449393"/>
    <lineage>
        <taxon>unclassified sequences</taxon>
        <taxon>metagenomes</taxon>
        <taxon>ecological metagenomes</taxon>
    </lineage>
</organism>
<reference evidence="3" key="1">
    <citation type="submission" date="2020-05" db="EMBL/GenBank/DDBJ databases">
        <authorList>
            <person name="Chiriac C."/>
            <person name="Salcher M."/>
            <person name="Ghai R."/>
            <person name="Kavagutti S V."/>
        </authorList>
    </citation>
    <scope>NUCLEOTIDE SEQUENCE</scope>
</reference>
<dbReference type="EMBL" id="CAEZXN010000079">
    <property type="protein sequence ID" value="CAB4711197.1"/>
    <property type="molecule type" value="Genomic_DNA"/>
</dbReference>
<dbReference type="PANTHER" id="PTHR43476:SF5">
    <property type="entry name" value="FAD-DEPENDENT MONOOXYGENASE"/>
    <property type="match status" value="1"/>
</dbReference>
<protein>
    <submittedName>
        <fullName evidence="3">Unannotated protein</fullName>
    </submittedName>
</protein>
<dbReference type="AlphaFoldDB" id="A0A6J6QIP6"/>
<sequence>MSAEIESVTETIDADIVIVGGGVAGSAMAAALRNSDYKIVVIDKRTAPLDSARGDNFTPANAEIFSQWGILDEFIKRGATKRVGAEFRTSAGEVLLTSSYSEIDIPEPYFLVYHHDLMAETFQEIASVNPNYQLLQPYSVKGFEIEAGSIKSITATSNDGKNIKVRAPLVIASDGSTSNIRAALGFPTFEHPYQHNLVSIFAPYPKELTPQNYFYRYSDPSGHVIIQHRNKGTAKVILAVGEEGMPWWKSATPEQRAEFLARRAPILEGIETEMAGFYPARMIHALQYVSGNTVLIGDAAHTIHPARGQGLNMGISALPNLLAKLPTVAELKDPNKVREALLAFEAIQKPLYERSIARNHVAAMDMEAAAGENHEFVIKRQDEALRKVAATPAIRRRYLHESTGYPLPSSPVTNAQYLV</sequence>
<name>A0A6J6QIP6_9ZZZZ</name>